<dbReference type="AlphaFoldDB" id="A0A413RJF7"/>
<sequence>MSAIDGATTPSQEGAYPVTPGEFAADWNSWDERVRTAYAEGWQGALDAFVRELDAKEEVRP</sequence>
<organism evidence="1 2">
    <name type="scientific">Cellulomonas rhizosphaerae</name>
    <dbReference type="NCBI Taxonomy" id="2293719"/>
    <lineage>
        <taxon>Bacteria</taxon>
        <taxon>Bacillati</taxon>
        <taxon>Actinomycetota</taxon>
        <taxon>Actinomycetes</taxon>
        <taxon>Micrococcales</taxon>
        <taxon>Cellulomonadaceae</taxon>
        <taxon>Cellulomonas</taxon>
    </lineage>
</organism>
<comment type="caution">
    <text evidence="1">The sequence shown here is derived from an EMBL/GenBank/DDBJ whole genome shotgun (WGS) entry which is preliminary data.</text>
</comment>
<accession>A0A413RJF7</accession>
<keyword evidence="2" id="KW-1185">Reference proteome</keyword>
<dbReference type="OrthoDB" id="9809840at2"/>
<reference evidence="1 2" key="1">
    <citation type="submission" date="2018-08" db="EMBL/GenBank/DDBJ databases">
        <title>Cellulomonas rhizosphaerae sp. nov., a novel actinomycete isolated from soil.</title>
        <authorList>
            <person name="Tian Y."/>
        </authorList>
    </citation>
    <scope>NUCLEOTIDE SEQUENCE [LARGE SCALE GENOMIC DNA]</scope>
    <source>
        <strain evidence="1 2">NEAU-TCZ24</strain>
    </source>
</reference>
<name>A0A413RJF7_9CELL</name>
<dbReference type="EMBL" id="QWKP01000211">
    <property type="protein sequence ID" value="RHA38707.1"/>
    <property type="molecule type" value="Genomic_DNA"/>
</dbReference>
<evidence type="ECO:0000313" key="1">
    <source>
        <dbReference type="EMBL" id="RHA38707.1"/>
    </source>
</evidence>
<protein>
    <submittedName>
        <fullName evidence="1">Uncharacterized protein</fullName>
    </submittedName>
</protein>
<proteinExistence type="predicted"/>
<dbReference type="Proteomes" id="UP000283374">
    <property type="component" value="Unassembled WGS sequence"/>
</dbReference>
<gene>
    <name evidence="1" type="ORF">D1825_13315</name>
</gene>
<dbReference type="RefSeq" id="WP_118767900.1">
    <property type="nucleotide sequence ID" value="NZ_QWKP01000211.1"/>
</dbReference>
<evidence type="ECO:0000313" key="2">
    <source>
        <dbReference type="Proteomes" id="UP000283374"/>
    </source>
</evidence>